<gene>
    <name evidence="1" type="primary">AlNc14C8G1110</name>
    <name evidence="1" type="ORF">ALNC14_012590</name>
</gene>
<name>F0W237_9STRA</name>
<protein>
    <submittedName>
        <fullName evidence="1">Uncharacterized protein AlNc14C8G1110</fullName>
    </submittedName>
</protein>
<accession>F0W237</accession>
<reference evidence="1" key="1">
    <citation type="journal article" date="2011" name="PLoS Biol.">
        <title>Gene gain and loss during evolution of obligate parasitism in the white rust pathogen of Arabidopsis thaliana.</title>
        <authorList>
            <person name="Kemen E."/>
            <person name="Gardiner A."/>
            <person name="Schultz-Larsen T."/>
            <person name="Kemen A.C."/>
            <person name="Balmuth A.L."/>
            <person name="Robert-Seilaniantz A."/>
            <person name="Bailey K."/>
            <person name="Holub E."/>
            <person name="Studholme D.J."/>
            <person name="Maclean D."/>
            <person name="Jones J.D."/>
        </authorList>
    </citation>
    <scope>NUCLEOTIDE SEQUENCE</scope>
</reference>
<dbReference type="HOGENOM" id="CLU_761677_0_0_1"/>
<sequence>MKEGAIALAILQRQVESSHAFTRSSTFSTKISNRFYSDNSLGKHERMIERTKREKLRVIDNKLRQCQRYRKKQIIYEQKLLKIAIREEREALRKNREREHFAARSIQRMWRLLVANREKRDMLVRAGCIIVAALCMRMKRRHVVRTEAVSKLQRWWRVWIKSLRRERCIRILQVAYRKRLDRRKVLALHSAQLVQRWYRKLLQKCRLRASHTIHRAWHLHHVKRKITHHSKAFRHLQKMNIMEQSARVIQNAIAGYCLRREAVSESEFKYYAKVHNTLEKIRRMEQKRKKPSQESMIKNTKKRLQELKIVEHSLSDQELLLRDQIKALRAKCSTLRSQRTEAVNLLTRSRKRSRLKRGWMFETT</sequence>
<organism evidence="1">
    <name type="scientific">Albugo laibachii Nc14</name>
    <dbReference type="NCBI Taxonomy" id="890382"/>
    <lineage>
        <taxon>Eukaryota</taxon>
        <taxon>Sar</taxon>
        <taxon>Stramenopiles</taxon>
        <taxon>Oomycota</taxon>
        <taxon>Peronosporomycetes</taxon>
        <taxon>Albuginales</taxon>
        <taxon>Albuginaceae</taxon>
        <taxon>Albugo</taxon>
    </lineage>
</organism>
<evidence type="ECO:0000313" key="1">
    <source>
        <dbReference type="EMBL" id="CCA15116.1"/>
    </source>
</evidence>
<reference evidence="1" key="2">
    <citation type="submission" date="2011-02" db="EMBL/GenBank/DDBJ databases">
        <authorList>
            <person name="MacLean D."/>
        </authorList>
    </citation>
    <scope>NUCLEOTIDE SEQUENCE</scope>
</reference>
<proteinExistence type="predicted"/>
<dbReference type="EMBL" id="FR824053">
    <property type="protein sequence ID" value="CCA15116.1"/>
    <property type="molecule type" value="Genomic_DNA"/>
</dbReference>
<dbReference type="AlphaFoldDB" id="F0W237"/>